<reference evidence="2 3" key="1">
    <citation type="submission" date="2021-03" db="EMBL/GenBank/DDBJ databases">
        <title>Antimicrobial resistance genes in bacteria isolated from Japanese honey, and their potential for conferring macrolide and lincosamide resistance in the American foulbrood pathogen Paenibacillus larvae.</title>
        <authorList>
            <person name="Okamoto M."/>
            <person name="Kumagai M."/>
            <person name="Kanamori H."/>
            <person name="Takamatsu D."/>
        </authorList>
    </citation>
    <scope>NUCLEOTIDE SEQUENCE [LARGE SCALE GENOMIC DNA]</scope>
    <source>
        <strain evidence="2 3">J1TS3</strain>
    </source>
</reference>
<proteinExistence type="predicted"/>
<dbReference type="EMBL" id="BOQT01000018">
    <property type="protein sequence ID" value="GIN22641.1"/>
    <property type="molecule type" value="Genomic_DNA"/>
</dbReference>
<evidence type="ECO:0000313" key="3">
    <source>
        <dbReference type="Proteomes" id="UP000680279"/>
    </source>
</evidence>
<keyword evidence="1" id="KW-0812">Transmembrane</keyword>
<protein>
    <submittedName>
        <fullName evidence="2">Uncharacterized protein</fullName>
    </submittedName>
</protein>
<gene>
    <name evidence="2" type="ORF">J1TS3_37750</name>
</gene>
<dbReference type="RefSeq" id="WP_212963753.1">
    <property type="nucleotide sequence ID" value="NZ_BOQT01000018.1"/>
</dbReference>
<name>A0ABQ4KC84_9BACI</name>
<sequence>MIIKINGVSIDDNFSSLESAYDYFDIKPYLPKSRKEATKLRKLSIWMWSLSGTFLVKSNVLAAGSESMWAQMQPLWSVFQDIALVLGCISLFTGLIIYYFKRGLGKSVIMSSILVVGGCFLVPSALMLIAIIGSMMNDVLMNVFQNLDLKDSVKVGG</sequence>
<feature type="transmembrane region" description="Helical" evidence="1">
    <location>
        <begin position="112"/>
        <end position="136"/>
    </location>
</feature>
<dbReference type="Proteomes" id="UP000680279">
    <property type="component" value="Unassembled WGS sequence"/>
</dbReference>
<keyword evidence="1" id="KW-1133">Transmembrane helix</keyword>
<evidence type="ECO:0000256" key="1">
    <source>
        <dbReference type="SAM" id="Phobius"/>
    </source>
</evidence>
<feature type="transmembrane region" description="Helical" evidence="1">
    <location>
        <begin position="82"/>
        <end position="100"/>
    </location>
</feature>
<comment type="caution">
    <text evidence="2">The sequence shown here is derived from an EMBL/GenBank/DDBJ whole genome shotgun (WGS) entry which is preliminary data.</text>
</comment>
<evidence type="ECO:0000313" key="2">
    <source>
        <dbReference type="EMBL" id="GIN22641.1"/>
    </source>
</evidence>
<keyword evidence="1" id="KW-0472">Membrane</keyword>
<organism evidence="2 3">
    <name type="scientific">Siminovitchia fordii</name>
    <dbReference type="NCBI Taxonomy" id="254759"/>
    <lineage>
        <taxon>Bacteria</taxon>
        <taxon>Bacillati</taxon>
        <taxon>Bacillota</taxon>
        <taxon>Bacilli</taxon>
        <taxon>Bacillales</taxon>
        <taxon>Bacillaceae</taxon>
        <taxon>Siminovitchia</taxon>
    </lineage>
</organism>
<keyword evidence="3" id="KW-1185">Reference proteome</keyword>
<accession>A0ABQ4KC84</accession>
<feature type="transmembrane region" description="Helical" evidence="1">
    <location>
        <begin position="43"/>
        <end position="62"/>
    </location>
</feature>